<reference evidence="1 2" key="1">
    <citation type="submission" date="2019-11" db="EMBL/GenBank/DDBJ databases">
        <title>Epiphytic Pseudomonas syringae from cherry orchards.</title>
        <authorList>
            <person name="Hulin M.T."/>
        </authorList>
    </citation>
    <scope>NUCLEOTIDE SEQUENCE [LARGE SCALE GENOMIC DNA]</scope>
    <source>
        <strain evidence="1 2">PA-6-5B</strain>
    </source>
</reference>
<name>A0ABS9F644_9PSED</name>
<sequence length="1454" mass="159022">MGAQDNLARSRRSPSLNVITLNAQAKAEHTVRVADSELSAQFTATLMNQVISLDSGAQDSPETRLVYNIPPDSTFAKAWARLTQALKDEPFATFAKNNNIDTSHFKLNPRSGWLECMINGQPANFTTYTPGWDAVSAAVVAAARNLAPTLESPFEYAGEDRASLNIVGDFYGASYSNTRTDMLRFIGRLQHDQGFPCVAFSRSHLPRHHLPEHRHIQQLQQDAIDTLAAQITQAQGQHLPAQQVKTSSQLIAKGDLELARWCSTVLTARHTETRPPGEGITSAFGTVPEYSTFGQVRMALENALAEPSFLTFVKNNKIDLSSISIAPQTGELTCQVIGAKGVKVQKVFRMTDDSGWSAVSTDIWASAKSLAAGSTEQVRHPRYSWISVNELLNFYGENLATGTLLETLKRCAALNYTGFPALNENAPAHSERSSAVRAKRRAVIDRLDNKTSPREATPATPLNPTTEIASRQFAGEPGLRAVMARLLTDALKSASPGLDFDINHLDFAQPDPDKPGQFKHMPLMDLALDYLTDDAVPDLPAGSKLVDTRPDLMAHTGNTPDTPLPVEMNDLQSALRALPGQMNPALAADVPKYWDQPAFSTPASGGLSPFAGSHRTLISDLLRDNVRLAGLKQPGLDEQQRETLDLVVRYPSGLTRPTPTDNSEVTVFALGSLPAANQGAIESTSPNLLIQRHIAERTILLLCEPNGTVTPYGSYAAFNAAREQELNAQFPGQRRLNTLRKVDGHAFDNQAQPLIDQRLDHSLASAAAYLNLNTLDQPQRKIPAWVSQASEAERFVLRGLSLELASFTQRNKGRTYNSDIPDIRPFAEKAFGQLMVSGHPAKNLEVVFRVPVGGNSPGGVVSGSLHRERLSMTDVLLRNLSGLPSRDVEVYLKPGNTRVPELEVDGELQKLIQNIDVGKNYPELLKRELLDDPAKKAERQSLFAQQIPVELQIKALELAVQKQSGFDTTGLRYVQAAINPEPGTKTVDGKKITVRPLAFIAGPGATPDVVDNMYLIEPEDSASGPHILYRPLIADAPLLQFPTRQALLEAIQQPGRLQKDILAWFPDSSTREYYKAWSFKEPSAQITNLFGVGDGETIPAAPTLAVGSYAAADALKAKLQTGKLINHLYDANAQGLISMAEQQSVSDAESRWATLKEGGYLLLNAVLPALRGPGAAIGTMLQFQGLLSDLQTLADDDTSNKEPAMADLLLNLAMLVTHRRARPLPRQTDIHPTSGLVETPLRGGRYNSIVEAPNGEKVRRMIVMKGNMKKMQLVKGNLFTFEDEYKGKPRLNINAHGRDLSFTEQLLGKSSTILYDGAEHTAEQLHAHLLAKGIDPSQFDNVRLLVCYSGNGSENSFAAEFQRLIKKPVKAFVGTVTVTPSPELVTSEFETGTQMHGPQNGPKLVSDTYAEYDSVDTVKDRTGISLIRNPLEYILFSYYPVYYPPRTDATTANR</sequence>
<dbReference type="RefSeq" id="WP_236309721.1">
    <property type="nucleotide sequence ID" value="NZ_WKED01000015.1"/>
</dbReference>
<gene>
    <name evidence="1" type="ORF">GIW56_10975</name>
</gene>
<accession>A0ABS9F644</accession>
<comment type="caution">
    <text evidence="1">The sequence shown here is derived from an EMBL/GenBank/DDBJ whole genome shotgun (WGS) entry which is preliminary data.</text>
</comment>
<keyword evidence="2" id="KW-1185">Reference proteome</keyword>
<dbReference type="EMBL" id="WKED01000015">
    <property type="protein sequence ID" value="MCF5107366.1"/>
    <property type="molecule type" value="Genomic_DNA"/>
</dbReference>
<protein>
    <recommendedName>
        <fullName evidence="3">Peptidase C80 domain-containing protein</fullName>
    </recommendedName>
</protein>
<dbReference type="Proteomes" id="UP000814003">
    <property type="component" value="Unassembled WGS sequence"/>
</dbReference>
<evidence type="ECO:0008006" key="3">
    <source>
        <dbReference type="Google" id="ProtNLM"/>
    </source>
</evidence>
<evidence type="ECO:0000313" key="1">
    <source>
        <dbReference type="EMBL" id="MCF5107366.1"/>
    </source>
</evidence>
<evidence type="ECO:0000313" key="2">
    <source>
        <dbReference type="Proteomes" id="UP000814003"/>
    </source>
</evidence>
<proteinExistence type="predicted"/>
<organism evidence="1 2">
    <name type="scientific">Pseudomonas gessardii</name>
    <dbReference type="NCBI Taxonomy" id="78544"/>
    <lineage>
        <taxon>Bacteria</taxon>
        <taxon>Pseudomonadati</taxon>
        <taxon>Pseudomonadota</taxon>
        <taxon>Gammaproteobacteria</taxon>
        <taxon>Pseudomonadales</taxon>
        <taxon>Pseudomonadaceae</taxon>
        <taxon>Pseudomonas</taxon>
    </lineage>
</organism>